<dbReference type="GO" id="GO:0005886">
    <property type="term" value="C:plasma membrane"/>
    <property type="evidence" value="ECO:0007669"/>
    <property type="project" value="UniProtKB-SubCell"/>
</dbReference>
<keyword evidence="5 6" id="KW-0472">Membrane</keyword>
<accession>A0A6J4R3B3</accession>
<evidence type="ECO:0000256" key="4">
    <source>
        <dbReference type="ARBA" id="ARBA00022989"/>
    </source>
</evidence>
<feature type="transmembrane region" description="Helical" evidence="6">
    <location>
        <begin position="491"/>
        <end position="511"/>
    </location>
</feature>
<reference evidence="7" key="1">
    <citation type="submission" date="2020-02" db="EMBL/GenBank/DDBJ databases">
        <authorList>
            <person name="Meier V. D."/>
        </authorList>
    </citation>
    <scope>NUCLEOTIDE SEQUENCE</scope>
    <source>
        <strain evidence="7">AVDCRST_MAG58</strain>
    </source>
</reference>
<dbReference type="Gene3D" id="1.20.1740.10">
    <property type="entry name" value="Amino acid/polyamine transporter I"/>
    <property type="match status" value="1"/>
</dbReference>
<dbReference type="EMBL" id="CADCVF010000042">
    <property type="protein sequence ID" value="CAA9458817.1"/>
    <property type="molecule type" value="Genomic_DNA"/>
</dbReference>
<feature type="transmembrane region" description="Helical" evidence="6">
    <location>
        <begin position="336"/>
        <end position="365"/>
    </location>
</feature>
<keyword evidence="3 6" id="KW-0812">Transmembrane</keyword>
<feature type="transmembrane region" description="Helical" evidence="6">
    <location>
        <begin position="385"/>
        <end position="405"/>
    </location>
</feature>
<evidence type="ECO:0000313" key="7">
    <source>
        <dbReference type="EMBL" id="CAA9458817.1"/>
    </source>
</evidence>
<evidence type="ECO:0000256" key="5">
    <source>
        <dbReference type="ARBA" id="ARBA00023136"/>
    </source>
</evidence>
<dbReference type="PANTHER" id="PTHR42770">
    <property type="entry name" value="AMINO ACID TRANSPORTER-RELATED"/>
    <property type="match status" value="1"/>
</dbReference>
<evidence type="ECO:0000256" key="2">
    <source>
        <dbReference type="ARBA" id="ARBA00022475"/>
    </source>
</evidence>
<dbReference type="InterPro" id="IPR002293">
    <property type="entry name" value="AA/rel_permease1"/>
</dbReference>
<protein>
    <submittedName>
        <fullName evidence="7">Amino acid transporter</fullName>
    </submittedName>
</protein>
<feature type="transmembrane region" description="Helical" evidence="6">
    <location>
        <begin position="274"/>
        <end position="296"/>
    </location>
</feature>
<comment type="subcellular location">
    <subcellularLocation>
        <location evidence="1">Cell membrane</location>
        <topology evidence="1">Multi-pass membrane protein</topology>
    </subcellularLocation>
</comment>
<feature type="transmembrane region" description="Helical" evidence="6">
    <location>
        <begin position="95"/>
        <end position="117"/>
    </location>
</feature>
<evidence type="ECO:0000256" key="6">
    <source>
        <dbReference type="SAM" id="Phobius"/>
    </source>
</evidence>
<evidence type="ECO:0000256" key="3">
    <source>
        <dbReference type="ARBA" id="ARBA00022692"/>
    </source>
</evidence>
<dbReference type="InterPro" id="IPR050367">
    <property type="entry name" value="APC_superfamily"/>
</dbReference>
<dbReference type="Pfam" id="PF13520">
    <property type="entry name" value="AA_permease_2"/>
    <property type="match status" value="1"/>
</dbReference>
<evidence type="ECO:0000256" key="1">
    <source>
        <dbReference type="ARBA" id="ARBA00004651"/>
    </source>
</evidence>
<feature type="transmembrane region" description="Helical" evidence="6">
    <location>
        <begin position="58"/>
        <end position="83"/>
    </location>
</feature>
<dbReference type="PIRSF" id="PIRSF006060">
    <property type="entry name" value="AA_transporter"/>
    <property type="match status" value="1"/>
</dbReference>
<dbReference type="GO" id="GO:0022857">
    <property type="term" value="F:transmembrane transporter activity"/>
    <property type="evidence" value="ECO:0007669"/>
    <property type="project" value="InterPro"/>
</dbReference>
<gene>
    <name evidence="7" type="ORF">AVDCRST_MAG58-2021</name>
</gene>
<dbReference type="AlphaFoldDB" id="A0A6J4R3B3"/>
<organism evidence="7">
    <name type="scientific">uncultured Rubrobacteraceae bacterium</name>
    <dbReference type="NCBI Taxonomy" id="349277"/>
    <lineage>
        <taxon>Bacteria</taxon>
        <taxon>Bacillati</taxon>
        <taxon>Actinomycetota</taxon>
        <taxon>Rubrobacteria</taxon>
        <taxon>Rubrobacterales</taxon>
        <taxon>Rubrobacteraceae</taxon>
        <taxon>environmental samples</taxon>
    </lineage>
</organism>
<keyword evidence="4 6" id="KW-1133">Transmembrane helix</keyword>
<feature type="transmembrane region" description="Helical" evidence="6">
    <location>
        <begin position="236"/>
        <end position="253"/>
    </location>
</feature>
<name>A0A6J4R3B3_9ACTN</name>
<sequence>MANNAAGSDDLFQRKATGLLRGWSVWDGFIYAAFSINLITLGLYAFSFAPFIPTGSLILAVILAGLYLVFQTVTYASLIAVMPRAGGDYVWTSRVLGGGIGFVLAVTGWWFILWHWVPIYADLLNKDVLVPLAALLNLDGTVAFFSGASGLFTASMIVAVVASLYVSLGMRAYARIQKFCFYGGLVGLAAMILILLFSSQSGFVSAYNREAQELFGAGRNAYQQTIEAGSVQTANAFLPTLLLIPFLAFFNLYSNWGATLYGEVRGASDFRKNIYAMAGALLFTSAVAVVLLLLFAKTFGWDFYYAANNAFWAGEGPVSVWPYPGLLAAMLLGNPVLQVIFVAVLSLWFFGWTGSVFLSSTRVVFATAFDRVLPEWVSRTSNNGVPYAALLLMLIPSIPISYMYAFGENFATYVLDAVLVIAITFLGSTVSAALMPWLKPDIYNASPIARYRVLGIPLITVTSVAFGGFLIFCLLAWFFNDTYGVNNPQSLVYMLILYAVALGIYVFFRLLRRAQGMDLNMVYDEIPED</sequence>
<feature type="transmembrane region" description="Helical" evidence="6">
    <location>
        <begin position="29"/>
        <end position="52"/>
    </location>
</feature>
<keyword evidence="2" id="KW-1003">Cell membrane</keyword>
<proteinExistence type="predicted"/>
<feature type="transmembrane region" description="Helical" evidence="6">
    <location>
        <begin position="417"/>
        <end position="438"/>
    </location>
</feature>
<feature type="transmembrane region" description="Helical" evidence="6">
    <location>
        <begin position="458"/>
        <end position="479"/>
    </location>
</feature>
<feature type="transmembrane region" description="Helical" evidence="6">
    <location>
        <begin position="142"/>
        <end position="167"/>
    </location>
</feature>
<feature type="transmembrane region" description="Helical" evidence="6">
    <location>
        <begin position="179"/>
        <end position="198"/>
    </location>
</feature>
<dbReference type="PANTHER" id="PTHR42770:SF7">
    <property type="entry name" value="MEMBRANE PROTEIN"/>
    <property type="match status" value="1"/>
</dbReference>